<evidence type="ECO:0000313" key="4">
    <source>
        <dbReference type="Proteomes" id="UP000538147"/>
    </source>
</evidence>
<dbReference type="Proteomes" id="UP000538147">
    <property type="component" value="Unassembled WGS sequence"/>
</dbReference>
<keyword evidence="1" id="KW-0472">Membrane</keyword>
<evidence type="ECO:0000256" key="2">
    <source>
        <dbReference type="SAM" id="SignalP"/>
    </source>
</evidence>
<evidence type="ECO:0000313" key="3">
    <source>
        <dbReference type="EMBL" id="MBB6228490.1"/>
    </source>
</evidence>
<name>A0A841L7S8_9SPHN</name>
<proteinExistence type="predicted"/>
<accession>A0A841L7S8</accession>
<gene>
    <name evidence="3" type="ORF">FHS79_002680</name>
</gene>
<reference evidence="3 4" key="1">
    <citation type="submission" date="2020-08" db="EMBL/GenBank/DDBJ databases">
        <title>Genomic Encyclopedia of Type Strains, Phase IV (KMG-IV): sequencing the most valuable type-strain genomes for metagenomic binning, comparative biology and taxonomic classification.</title>
        <authorList>
            <person name="Goeker M."/>
        </authorList>
    </citation>
    <scope>NUCLEOTIDE SEQUENCE [LARGE SCALE GENOMIC DNA]</scope>
    <source>
        <strain evidence="3 4">DSM 102189</strain>
    </source>
</reference>
<keyword evidence="4" id="KW-1185">Reference proteome</keyword>
<sequence>MRALLLLLLLLAAPAQAQTSRNPQRNPGLISELSQARIDINTTFRGVELLVFGAIQYPGGRVPDTAPDVAIVVRGPAEPVTVRKKGRVAGIWVNTDAVRFESVPGFYAVATTRPIADLADDRVMAIYELGVGSLQLSPASGESEAERAEFEAGLIAVKRRAGLFAEDPSGVQVTGQVLYQARLQLPSAVPVGEYSAEIFLIEEGRVVASATMPIEIDKSGFERWIYLMAQENSLLYGLAAVFAALASGGIASLVTRRR</sequence>
<keyword evidence="2" id="KW-0732">Signal</keyword>
<organism evidence="3 4">
    <name type="scientific">Polymorphobacter multimanifer</name>
    <dbReference type="NCBI Taxonomy" id="1070431"/>
    <lineage>
        <taxon>Bacteria</taxon>
        <taxon>Pseudomonadati</taxon>
        <taxon>Pseudomonadota</taxon>
        <taxon>Alphaproteobacteria</taxon>
        <taxon>Sphingomonadales</taxon>
        <taxon>Sphingosinicellaceae</taxon>
        <taxon>Polymorphobacter</taxon>
    </lineage>
</organism>
<keyword evidence="1" id="KW-1133">Transmembrane helix</keyword>
<keyword evidence="1" id="KW-0812">Transmembrane</keyword>
<feature type="signal peptide" evidence="2">
    <location>
        <begin position="1"/>
        <end position="17"/>
    </location>
</feature>
<comment type="caution">
    <text evidence="3">The sequence shown here is derived from an EMBL/GenBank/DDBJ whole genome shotgun (WGS) entry which is preliminary data.</text>
</comment>
<dbReference type="Pfam" id="PF09608">
    <property type="entry name" value="Alph_Pro_TM"/>
    <property type="match status" value="1"/>
</dbReference>
<protein>
    <submittedName>
        <fullName evidence="3">Uncharacterized protein (TIGR02186 family)</fullName>
    </submittedName>
</protein>
<dbReference type="EMBL" id="JACIIV010000020">
    <property type="protein sequence ID" value="MBB6228490.1"/>
    <property type="molecule type" value="Genomic_DNA"/>
</dbReference>
<dbReference type="RefSeq" id="WP_184200914.1">
    <property type="nucleotide sequence ID" value="NZ_BMOX01000048.1"/>
</dbReference>
<feature type="transmembrane region" description="Helical" evidence="1">
    <location>
        <begin position="234"/>
        <end position="254"/>
    </location>
</feature>
<feature type="chain" id="PRO_5032959052" evidence="2">
    <location>
        <begin position="18"/>
        <end position="258"/>
    </location>
</feature>
<dbReference type="InterPro" id="IPR019088">
    <property type="entry name" value="CHP02186-rel_TM"/>
</dbReference>
<evidence type="ECO:0000256" key="1">
    <source>
        <dbReference type="SAM" id="Phobius"/>
    </source>
</evidence>
<dbReference type="AlphaFoldDB" id="A0A841L7S8"/>